<keyword evidence="3" id="KW-0812">Transmembrane</keyword>
<evidence type="ECO:0000256" key="3">
    <source>
        <dbReference type="SAM" id="Phobius"/>
    </source>
</evidence>
<dbReference type="PANTHER" id="PTHR24320:SF148">
    <property type="entry name" value="NAD(P)-BINDING ROSSMANN-FOLD SUPERFAMILY PROTEIN"/>
    <property type="match status" value="1"/>
</dbReference>
<protein>
    <recommendedName>
        <fullName evidence="6">Ketoreductase (KR) domain-containing protein</fullName>
    </recommendedName>
</protein>
<dbReference type="PANTHER" id="PTHR24320">
    <property type="entry name" value="RETINOL DEHYDROGENASE"/>
    <property type="match status" value="1"/>
</dbReference>
<feature type="transmembrane region" description="Helical" evidence="3">
    <location>
        <begin position="60"/>
        <end position="82"/>
    </location>
</feature>
<organism evidence="4 5">
    <name type="scientific">Monosporascus cannonballus</name>
    <dbReference type="NCBI Taxonomy" id="155416"/>
    <lineage>
        <taxon>Eukaryota</taxon>
        <taxon>Fungi</taxon>
        <taxon>Dikarya</taxon>
        <taxon>Ascomycota</taxon>
        <taxon>Pezizomycotina</taxon>
        <taxon>Sordariomycetes</taxon>
        <taxon>Xylariomycetidae</taxon>
        <taxon>Xylariales</taxon>
        <taxon>Xylariales incertae sedis</taxon>
        <taxon>Monosporascus</taxon>
    </lineage>
</organism>
<proteinExistence type="inferred from homology"/>
<evidence type="ECO:0000256" key="1">
    <source>
        <dbReference type="ARBA" id="ARBA00006484"/>
    </source>
</evidence>
<evidence type="ECO:0000313" key="4">
    <source>
        <dbReference type="EMBL" id="RYO88814.1"/>
    </source>
</evidence>
<dbReference type="Proteomes" id="UP000294003">
    <property type="component" value="Unassembled WGS sequence"/>
</dbReference>
<comment type="caution">
    <text evidence="4">The sequence shown here is derived from an EMBL/GenBank/DDBJ whole genome shotgun (WGS) entry which is preliminary data.</text>
</comment>
<dbReference type="InterPro" id="IPR002347">
    <property type="entry name" value="SDR_fam"/>
</dbReference>
<accession>A0ABY0HA90</accession>
<keyword evidence="5" id="KW-1185">Reference proteome</keyword>
<keyword evidence="2" id="KW-0560">Oxidoreductase</keyword>
<sequence length="273" mass="30353">MLCSPCAEVNYIQHHSHTSRAVQPPAIYTHRHCPLSLDLELLSLGAWSHDPGDLRVTLPLHWVILLFTLIIGLMIIITLTIVMTEFREMARVTLFGSPNNASRGSGATAFEPARDIRSLVGKVVLITGAAGDLGRQTAIELARYGRLARIYVADLPRDDDTKKALARQITYEAYGDSQSDMEVAGPHTEIRFLELDLSSLETVRKCAADFVAQKKKRLDILILNAGIIRMRPGETRKGYEIHFGINYLGHALLSRLLVPKMLLTTQQPGLTYV</sequence>
<dbReference type="InterPro" id="IPR036291">
    <property type="entry name" value="NAD(P)-bd_dom_sf"/>
</dbReference>
<evidence type="ECO:0008006" key="6">
    <source>
        <dbReference type="Google" id="ProtNLM"/>
    </source>
</evidence>
<dbReference type="Gene3D" id="3.40.50.720">
    <property type="entry name" value="NAD(P)-binding Rossmann-like Domain"/>
    <property type="match status" value="1"/>
</dbReference>
<evidence type="ECO:0000313" key="5">
    <source>
        <dbReference type="Proteomes" id="UP000294003"/>
    </source>
</evidence>
<dbReference type="SUPFAM" id="SSF51735">
    <property type="entry name" value="NAD(P)-binding Rossmann-fold domains"/>
    <property type="match status" value="1"/>
</dbReference>
<comment type="similarity">
    <text evidence="1">Belongs to the short-chain dehydrogenases/reductases (SDR) family.</text>
</comment>
<dbReference type="Pfam" id="PF00106">
    <property type="entry name" value="adh_short"/>
    <property type="match status" value="1"/>
</dbReference>
<dbReference type="EMBL" id="QJNS01000081">
    <property type="protein sequence ID" value="RYO88814.1"/>
    <property type="molecule type" value="Genomic_DNA"/>
</dbReference>
<evidence type="ECO:0000256" key="2">
    <source>
        <dbReference type="ARBA" id="ARBA00023002"/>
    </source>
</evidence>
<gene>
    <name evidence="4" type="ORF">DL762_003531</name>
</gene>
<keyword evidence="3" id="KW-1133">Transmembrane helix</keyword>
<reference evidence="4 5" key="1">
    <citation type="submission" date="2018-06" db="EMBL/GenBank/DDBJ databases">
        <title>Complete Genomes of Monosporascus.</title>
        <authorList>
            <person name="Robinson A.J."/>
            <person name="Natvig D.O."/>
        </authorList>
    </citation>
    <scope>NUCLEOTIDE SEQUENCE [LARGE SCALE GENOMIC DNA]</scope>
    <source>
        <strain evidence="4 5">CBS 609.92</strain>
    </source>
</reference>
<name>A0ABY0HA90_9PEZI</name>
<keyword evidence="3" id="KW-0472">Membrane</keyword>